<gene>
    <name evidence="9" type="ORF">KUCA_T00002707001</name>
</gene>
<dbReference type="GO" id="GO:0006409">
    <property type="term" value="P:tRNA export from nucleus"/>
    <property type="evidence" value="ECO:0007669"/>
    <property type="project" value="UniProtKB-ARBA"/>
</dbReference>
<evidence type="ECO:0000313" key="9">
    <source>
        <dbReference type="EMBL" id="CDK26733.1"/>
    </source>
</evidence>
<evidence type="ECO:0000256" key="6">
    <source>
        <dbReference type="RuleBase" id="RU365095"/>
    </source>
</evidence>
<keyword evidence="10" id="KW-1185">Reference proteome</keyword>
<comment type="function">
    <text evidence="5">May be involved in regulation of tRNA subcellular distribution.</text>
</comment>
<proteinExistence type="inferred from homology"/>
<dbReference type="RefSeq" id="XP_022458733.1">
    <property type="nucleotide sequence ID" value="XM_022602982.1"/>
</dbReference>
<evidence type="ECO:0000259" key="8">
    <source>
        <dbReference type="Pfam" id="PF01182"/>
    </source>
</evidence>
<accession>W6MKY5</accession>
<sequence length="316" mass="34828">MTTTVPKIYSFPEFGSVAEAVADHIIAAQNHALFGDSDKKQDRSNSTGSAMTTNTTASSSNSASTTNIAGTPSNPANSSKKKKKEVVKRFKIGLSGGSLIQVLHEGLLKRDDVLWDRWDVYFADERLVPFESTESNYGKIKRKLFDQIPEGKGKPKVFPIDESLINDPQECADNYEKCLIRGFANKDSVKKPMFDLVLLGCAPDGHIASLFPNQPTLRENFAWVVPVEDAPVGPAKRITLTIPVICHAHRVTFVVEGQTKAPVIKTIMERPDKGLPSSIVNEGAAGRVSWFVDDDALHDVFVTKKRYKFLVDPPQK</sequence>
<keyword evidence="4" id="KW-0597">Phosphoprotein</keyword>
<dbReference type="Pfam" id="PF01182">
    <property type="entry name" value="Glucosamine_iso"/>
    <property type="match status" value="1"/>
</dbReference>
<dbReference type="GO" id="GO:0005975">
    <property type="term" value="P:carbohydrate metabolic process"/>
    <property type="evidence" value="ECO:0007669"/>
    <property type="project" value="InterPro"/>
</dbReference>
<evidence type="ECO:0000256" key="2">
    <source>
        <dbReference type="ARBA" id="ARBA00010662"/>
    </source>
</evidence>
<comment type="similarity">
    <text evidence="2 6">Belongs to the glucosamine/galactosamine-6-phosphate isomerase family. 6-phosphogluconolactonase subfamily.</text>
</comment>
<evidence type="ECO:0000256" key="4">
    <source>
        <dbReference type="ARBA" id="ARBA00022553"/>
    </source>
</evidence>
<feature type="domain" description="Glucosamine/galactosamine-6-phosphate isomerase" evidence="8">
    <location>
        <begin position="87"/>
        <end position="290"/>
    </location>
</feature>
<evidence type="ECO:0000256" key="3">
    <source>
        <dbReference type="ARBA" id="ARBA00022490"/>
    </source>
</evidence>
<dbReference type="PANTHER" id="PTHR11054:SF0">
    <property type="entry name" value="6-PHOSPHOGLUCONOLACTONASE"/>
    <property type="match status" value="1"/>
</dbReference>
<keyword evidence="3" id="KW-0963">Cytoplasm</keyword>
<dbReference type="GO" id="GO:0005737">
    <property type="term" value="C:cytoplasm"/>
    <property type="evidence" value="ECO:0007669"/>
    <property type="project" value="UniProtKB-SubCell"/>
</dbReference>
<feature type="region of interest" description="Disordered" evidence="7">
    <location>
        <begin position="36"/>
        <end position="82"/>
    </location>
</feature>
<dbReference type="CDD" id="cd01400">
    <property type="entry name" value="6PGL"/>
    <property type="match status" value="1"/>
</dbReference>
<dbReference type="GO" id="GO:0017057">
    <property type="term" value="F:6-phosphogluconolactonase activity"/>
    <property type="evidence" value="ECO:0007669"/>
    <property type="project" value="InterPro"/>
</dbReference>
<evidence type="ECO:0000313" key="10">
    <source>
        <dbReference type="Proteomes" id="UP000019384"/>
    </source>
</evidence>
<dbReference type="SUPFAM" id="SSF100950">
    <property type="entry name" value="NagB/RpiA/CoA transferase-like"/>
    <property type="match status" value="1"/>
</dbReference>
<evidence type="ECO:0000256" key="5">
    <source>
        <dbReference type="ARBA" id="ARBA00054376"/>
    </source>
</evidence>
<feature type="compositionally biased region" description="Low complexity" evidence="7">
    <location>
        <begin position="44"/>
        <end position="71"/>
    </location>
</feature>
<reference evidence="9" key="2">
    <citation type="submission" date="2014-02" db="EMBL/GenBank/DDBJ databases">
        <title>Complete DNA sequence of /Kuraishia capsulata/ illustrates novel genomic features among budding yeasts (/Saccharomycotina/).</title>
        <authorList>
            <person name="Morales L."/>
            <person name="Noel B."/>
            <person name="Porcel B."/>
            <person name="Marcet-Houben M."/>
            <person name="Hullo M-F."/>
            <person name="Sacerdot C."/>
            <person name="Tekaia F."/>
            <person name="Leh-Louis V."/>
            <person name="Despons L."/>
            <person name="Khanna V."/>
            <person name="Aury J-M."/>
            <person name="Barbe V."/>
            <person name="Couloux A."/>
            <person name="Labadie K."/>
            <person name="Pelletier E."/>
            <person name="Souciet J-L."/>
            <person name="Boekhout T."/>
            <person name="Gabaldon T."/>
            <person name="Wincker P."/>
            <person name="Dujon B."/>
        </authorList>
    </citation>
    <scope>NUCLEOTIDE SEQUENCE</scope>
    <source>
        <strain evidence="9">CBS 1993</strain>
    </source>
</reference>
<dbReference type="Gene3D" id="3.40.50.1360">
    <property type="match status" value="1"/>
</dbReference>
<comment type="subcellular location">
    <subcellularLocation>
        <location evidence="1">Cytoplasm</location>
    </subcellularLocation>
</comment>
<dbReference type="NCBIfam" id="TIGR01198">
    <property type="entry name" value="pgl"/>
    <property type="match status" value="1"/>
</dbReference>
<reference evidence="9" key="1">
    <citation type="submission" date="2013-12" db="EMBL/GenBank/DDBJ databases">
        <authorList>
            <person name="Genoscope - CEA"/>
        </authorList>
    </citation>
    <scope>NUCLEOTIDE SEQUENCE</scope>
    <source>
        <strain evidence="9">CBS 1993</strain>
    </source>
</reference>
<organism evidence="9 10">
    <name type="scientific">Kuraishia capsulata CBS 1993</name>
    <dbReference type="NCBI Taxonomy" id="1382522"/>
    <lineage>
        <taxon>Eukaryota</taxon>
        <taxon>Fungi</taxon>
        <taxon>Dikarya</taxon>
        <taxon>Ascomycota</taxon>
        <taxon>Saccharomycotina</taxon>
        <taxon>Pichiomycetes</taxon>
        <taxon>Pichiales</taxon>
        <taxon>Pichiaceae</taxon>
        <taxon>Kuraishia</taxon>
    </lineage>
</organism>
<dbReference type="Proteomes" id="UP000019384">
    <property type="component" value="Unassembled WGS sequence"/>
</dbReference>
<dbReference type="InterPro" id="IPR039104">
    <property type="entry name" value="6PGL"/>
</dbReference>
<dbReference type="AlphaFoldDB" id="W6MKY5"/>
<dbReference type="InterPro" id="IPR006148">
    <property type="entry name" value="Glc/Gal-6P_isomerase"/>
</dbReference>
<dbReference type="PANTHER" id="PTHR11054">
    <property type="entry name" value="6-PHOSPHOGLUCONOLACTONASE"/>
    <property type="match status" value="1"/>
</dbReference>
<dbReference type="FunFam" id="3.40.50.1360:FF:000017">
    <property type="entry name" value="6-phosphogluconolactonase-like protein"/>
    <property type="match status" value="1"/>
</dbReference>
<protein>
    <recommendedName>
        <fullName evidence="6">6-phosphogluconolactonase-like protein</fullName>
    </recommendedName>
</protein>
<dbReference type="GO" id="GO:0006098">
    <property type="term" value="P:pentose-phosphate shunt"/>
    <property type="evidence" value="ECO:0007669"/>
    <property type="project" value="InterPro"/>
</dbReference>
<dbReference type="STRING" id="1382522.W6MKY5"/>
<evidence type="ECO:0000256" key="1">
    <source>
        <dbReference type="ARBA" id="ARBA00004496"/>
    </source>
</evidence>
<dbReference type="OrthoDB" id="432544at2759"/>
<dbReference type="InterPro" id="IPR037171">
    <property type="entry name" value="NagB/RpiA_transferase-like"/>
</dbReference>
<evidence type="ECO:0000256" key="7">
    <source>
        <dbReference type="SAM" id="MobiDB-lite"/>
    </source>
</evidence>
<name>W6MKY5_9ASCO</name>
<dbReference type="GeneID" id="34520121"/>
<dbReference type="EMBL" id="HG793127">
    <property type="protein sequence ID" value="CDK26733.1"/>
    <property type="molecule type" value="Genomic_DNA"/>
</dbReference>
<dbReference type="InterPro" id="IPR005900">
    <property type="entry name" value="6-phosphogluconolactonase_DevB"/>
</dbReference>
<dbReference type="HOGENOM" id="CLU_053947_0_1_1"/>